<sequence length="355" mass="40043">MFPECMFDYLITTDILKLAATSNNMDDDDDRGDDTAPWDVYEDLSFLFVHNDALHMEFSYVCDLLSEPAGGANASSRPTPATPRELIKVLRQQVDDLKVQLLTTQENAASRFSMNVWKRIARLAAQASLRVAAIHEIADRQYRRQQSAIVKAGLVDHSTDDIVRATPMPQADNSVLLEYVYHITLAAPYDRIGDAVWNVFNHGPPLPDGATQSFEQVDEHTVYQTFRRTQANLVSGNPHEDTAHANIVWKYIQEPPHRQVVVWRAVVVDALVTHMANGAVHDEWGWYIVADPVQAESRGSPDALVDETMSQEETFSFVRPPTAPGTFPGAPFVEKEVDAMELPFWQRTFMELFVR</sequence>
<gene>
    <name evidence="1" type="ORF">DYB25_001730</name>
</gene>
<protein>
    <submittedName>
        <fullName evidence="1">Uncharacterized protein</fullName>
    </submittedName>
</protein>
<dbReference type="VEuPathDB" id="FungiDB:H257_08051"/>
<accession>A0A397A965</accession>
<comment type="caution">
    <text evidence="1">The sequence shown here is derived from an EMBL/GenBank/DDBJ whole genome shotgun (WGS) entry which is preliminary data.</text>
</comment>
<name>A0A397A965_APHAT</name>
<dbReference type="AlphaFoldDB" id="A0A397A965"/>
<reference evidence="1 2" key="1">
    <citation type="submission" date="2018-08" db="EMBL/GenBank/DDBJ databases">
        <title>Aphanomyces genome sequencing and annotation.</title>
        <authorList>
            <person name="Minardi D."/>
            <person name="Oidtmann B."/>
            <person name="Van Der Giezen M."/>
            <person name="Studholme D.J."/>
        </authorList>
    </citation>
    <scope>NUCLEOTIDE SEQUENCE [LARGE SCALE GENOMIC DNA]</scope>
    <source>
        <strain evidence="1 2">Yx</strain>
    </source>
</reference>
<organism evidence="1 2">
    <name type="scientific">Aphanomyces astaci</name>
    <name type="common">Crayfish plague agent</name>
    <dbReference type="NCBI Taxonomy" id="112090"/>
    <lineage>
        <taxon>Eukaryota</taxon>
        <taxon>Sar</taxon>
        <taxon>Stramenopiles</taxon>
        <taxon>Oomycota</taxon>
        <taxon>Saprolegniomycetes</taxon>
        <taxon>Saprolegniales</taxon>
        <taxon>Verrucalvaceae</taxon>
        <taxon>Aphanomyces</taxon>
    </lineage>
</organism>
<proteinExistence type="predicted"/>
<evidence type="ECO:0000313" key="2">
    <source>
        <dbReference type="Proteomes" id="UP000266239"/>
    </source>
</evidence>
<evidence type="ECO:0000313" key="1">
    <source>
        <dbReference type="EMBL" id="RHY02864.1"/>
    </source>
</evidence>
<dbReference type="EMBL" id="QUTA01008713">
    <property type="protein sequence ID" value="RHY02864.1"/>
    <property type="molecule type" value="Genomic_DNA"/>
</dbReference>
<dbReference type="Proteomes" id="UP000266239">
    <property type="component" value="Unassembled WGS sequence"/>
</dbReference>